<name>A0A9N7N4W1_STRHE</name>
<dbReference type="Proteomes" id="UP001153555">
    <property type="component" value="Unassembled WGS sequence"/>
</dbReference>
<accession>A0A9N7N4W1</accession>
<dbReference type="AlphaFoldDB" id="A0A9N7N4W1"/>
<protein>
    <submittedName>
        <fullName evidence="1">Uncharacterized protein</fullName>
    </submittedName>
</protein>
<dbReference type="EMBL" id="CACSLK010027673">
    <property type="protein sequence ID" value="CAA0827023.1"/>
    <property type="molecule type" value="Genomic_DNA"/>
</dbReference>
<comment type="caution">
    <text evidence="1">The sequence shown here is derived from an EMBL/GenBank/DDBJ whole genome shotgun (WGS) entry which is preliminary data.</text>
</comment>
<feature type="non-terminal residue" evidence="1">
    <location>
        <position position="52"/>
    </location>
</feature>
<keyword evidence="2" id="KW-1185">Reference proteome</keyword>
<evidence type="ECO:0000313" key="2">
    <source>
        <dbReference type="Proteomes" id="UP001153555"/>
    </source>
</evidence>
<feature type="non-terminal residue" evidence="1">
    <location>
        <position position="1"/>
    </location>
</feature>
<gene>
    <name evidence="1" type="ORF">SHERM_22719</name>
</gene>
<reference evidence="1" key="1">
    <citation type="submission" date="2019-12" db="EMBL/GenBank/DDBJ databases">
        <authorList>
            <person name="Scholes J."/>
        </authorList>
    </citation>
    <scope>NUCLEOTIDE SEQUENCE</scope>
</reference>
<proteinExistence type="predicted"/>
<evidence type="ECO:0000313" key="1">
    <source>
        <dbReference type="EMBL" id="CAA0827023.1"/>
    </source>
</evidence>
<organism evidence="1 2">
    <name type="scientific">Striga hermonthica</name>
    <name type="common">Purple witchweed</name>
    <name type="synonym">Buchnera hermonthica</name>
    <dbReference type="NCBI Taxonomy" id="68872"/>
    <lineage>
        <taxon>Eukaryota</taxon>
        <taxon>Viridiplantae</taxon>
        <taxon>Streptophyta</taxon>
        <taxon>Embryophyta</taxon>
        <taxon>Tracheophyta</taxon>
        <taxon>Spermatophyta</taxon>
        <taxon>Magnoliopsida</taxon>
        <taxon>eudicotyledons</taxon>
        <taxon>Gunneridae</taxon>
        <taxon>Pentapetalae</taxon>
        <taxon>asterids</taxon>
        <taxon>lamiids</taxon>
        <taxon>Lamiales</taxon>
        <taxon>Orobanchaceae</taxon>
        <taxon>Buchnereae</taxon>
        <taxon>Striga</taxon>
    </lineage>
</organism>
<sequence length="52" mass="6171">GRGFLRLTVGNKCCPRSFRYLPRLHQKGPIVPLKCREIWRKIRSCLRQTGKF</sequence>